<evidence type="ECO:0000313" key="3">
    <source>
        <dbReference type="EMBL" id="GAT56153.1"/>
    </source>
</evidence>
<accession>A0ABQ0LYN0</accession>
<dbReference type="SUPFAM" id="SSF54695">
    <property type="entry name" value="POZ domain"/>
    <property type="match status" value="1"/>
</dbReference>
<dbReference type="InterPro" id="IPR011333">
    <property type="entry name" value="SKP1/BTB/POZ_sf"/>
</dbReference>
<evidence type="ECO:0000256" key="1">
    <source>
        <dbReference type="SAM" id="MobiDB-lite"/>
    </source>
</evidence>
<dbReference type="Pfam" id="PF00651">
    <property type="entry name" value="BTB"/>
    <property type="match status" value="1"/>
</dbReference>
<proteinExistence type="predicted"/>
<dbReference type="EMBL" id="DF849259">
    <property type="protein sequence ID" value="GAT56153.1"/>
    <property type="molecule type" value="Genomic_DNA"/>
</dbReference>
<dbReference type="Gene3D" id="3.30.710.10">
    <property type="entry name" value="Potassium Channel Kv1.1, Chain A"/>
    <property type="match status" value="1"/>
</dbReference>
<evidence type="ECO:0000259" key="2">
    <source>
        <dbReference type="PROSITE" id="PS50097"/>
    </source>
</evidence>
<feature type="domain" description="BTB" evidence="2">
    <location>
        <begin position="31"/>
        <end position="103"/>
    </location>
</feature>
<evidence type="ECO:0000313" key="4">
    <source>
        <dbReference type="Proteomes" id="UP000815677"/>
    </source>
</evidence>
<dbReference type="CDD" id="cd18186">
    <property type="entry name" value="BTB_POZ_ZBTB_KLHL-like"/>
    <property type="match status" value="1"/>
</dbReference>
<dbReference type="Proteomes" id="UP000815677">
    <property type="component" value="Unassembled WGS sequence"/>
</dbReference>
<organism evidence="3 4">
    <name type="scientific">Mycena chlorophos</name>
    <name type="common">Agaric fungus</name>
    <name type="synonym">Agaricus chlorophos</name>
    <dbReference type="NCBI Taxonomy" id="658473"/>
    <lineage>
        <taxon>Eukaryota</taxon>
        <taxon>Fungi</taxon>
        <taxon>Dikarya</taxon>
        <taxon>Basidiomycota</taxon>
        <taxon>Agaricomycotina</taxon>
        <taxon>Agaricomycetes</taxon>
        <taxon>Agaricomycetidae</taxon>
        <taxon>Agaricales</taxon>
        <taxon>Marasmiineae</taxon>
        <taxon>Mycenaceae</taxon>
        <taxon>Mycena</taxon>
    </lineage>
</organism>
<sequence>MSSDAPPAKRARVDDDAPSTPTRSDIWHYDGSVVLQAANTQFRVHWSVLTMHSSVFKDMYSVPQPDVAGPTVENCPVVELHDDPQDLEYVLKALYDPTLLSQQTVSFDIVSALVRLGRKYDFKNLRKAGTERLLFENPSTLDDFDALQKRGGNPRRVEYRKGYRFDVVNLLQDADILSGLPHAYFEVVGTFKRTGVNQERRPDGTYATLTPTDVSRVVLATQKLHNAQFRPGYALSGLHESPTDQCSSVQSCTEVRFCFLQQLVIGDTLFLDPFTFPEELDALSRSFCAGCVKNIIEKVKAGRQRAWDELPSFFSLPSWDELRQSDEV</sequence>
<gene>
    <name evidence="3" type="ORF">MCHLO_12839</name>
</gene>
<dbReference type="PROSITE" id="PS50097">
    <property type="entry name" value="BTB"/>
    <property type="match status" value="1"/>
</dbReference>
<feature type="region of interest" description="Disordered" evidence="1">
    <location>
        <begin position="1"/>
        <end position="23"/>
    </location>
</feature>
<dbReference type="SMART" id="SM00225">
    <property type="entry name" value="BTB"/>
    <property type="match status" value="1"/>
</dbReference>
<keyword evidence="4" id="KW-1185">Reference proteome</keyword>
<protein>
    <recommendedName>
        <fullName evidence="2">BTB domain-containing protein</fullName>
    </recommendedName>
</protein>
<name>A0ABQ0LYN0_MYCCL</name>
<reference evidence="3" key="1">
    <citation type="submission" date="2014-09" db="EMBL/GenBank/DDBJ databases">
        <title>Genome sequence of the luminous mushroom Mycena chlorophos for searching fungal bioluminescence genes.</title>
        <authorList>
            <person name="Tanaka Y."/>
            <person name="Kasuga D."/>
            <person name="Oba Y."/>
            <person name="Hase S."/>
            <person name="Sato K."/>
            <person name="Oba Y."/>
            <person name="Sakakibara Y."/>
        </authorList>
    </citation>
    <scope>NUCLEOTIDE SEQUENCE</scope>
</reference>
<dbReference type="InterPro" id="IPR000210">
    <property type="entry name" value="BTB/POZ_dom"/>
</dbReference>